<evidence type="ECO:0000256" key="3">
    <source>
        <dbReference type="ARBA" id="ARBA00022741"/>
    </source>
</evidence>
<dbReference type="PROSITE" id="PS50929">
    <property type="entry name" value="ABC_TM1F"/>
    <property type="match status" value="1"/>
</dbReference>
<sequence length="568" mass="62888">MKQQQGEPDDSLLKEHLLLCKKAFIYNLLFSFLINVLMLSTSIYSLQILDRVLSSGSMETLLMLSILMMIVYIILAILQTVRLRVFTHIANWLDVKLSGLLLESSIDFDSQTKGSQNLRDLSTIKSFITSQSLIHLFDAPWAIVYFMVIFFIHWILGLIVVAGAIVLLIFALLNERLTKKYSEKVNQLNVLSMNKVDSVARNTEVIKAMGMKENITKSWQEINQELIEKSTIVQLRSGTIASTTKSIRLLIQMSTMAIGAVLVIKSAMSAGGIIATSILSGKALAPFDAAVSIYKSLINGKQSYQRLIKSLANYEQTQDKKIKLPTPKGQLQLQNIIYKLPNRDHILIKDVSLDIEAGEIIGIIGDSGSGKTTLARLITGVLSKNKGNIRIDGAEIDHQDSQVLGQYIGYLPQDVELFDTNIKDNIARMDKQANDEDIIHAAKFANVHELILNLVDGYETNAVSLSAGQRQRVALARAFYGNPKLVVLDEPNSNLDTNGENSLIKTLQNAKVNNITTILISHKPVILGYVDKILLLEGGEVKLFDGAKKVMQALAPKGRVVKRGSVKD</sequence>
<dbReference type="PANTHER" id="PTHR43394">
    <property type="entry name" value="ATP-DEPENDENT PERMEASE MDL1, MITOCHONDRIAL"/>
    <property type="match status" value="1"/>
</dbReference>
<evidence type="ECO:0000256" key="6">
    <source>
        <dbReference type="ARBA" id="ARBA00023136"/>
    </source>
</evidence>
<dbReference type="InterPro" id="IPR003593">
    <property type="entry name" value="AAA+_ATPase"/>
</dbReference>
<name>A0A1D2QU41_9GAMM</name>
<dbReference type="GO" id="GO:0005886">
    <property type="term" value="C:plasma membrane"/>
    <property type="evidence" value="ECO:0007669"/>
    <property type="project" value="UniProtKB-SubCell"/>
</dbReference>
<keyword evidence="2 7" id="KW-0812">Transmembrane</keyword>
<dbReference type="InterPro" id="IPR039421">
    <property type="entry name" value="Type_1_exporter"/>
</dbReference>
<accession>A0A1D2QU41</accession>
<feature type="domain" description="ABC transporter" evidence="8">
    <location>
        <begin position="331"/>
        <end position="563"/>
    </location>
</feature>
<dbReference type="InterPro" id="IPR003439">
    <property type="entry name" value="ABC_transporter-like_ATP-bd"/>
</dbReference>
<evidence type="ECO:0000259" key="9">
    <source>
        <dbReference type="PROSITE" id="PS50929"/>
    </source>
</evidence>
<gene>
    <name evidence="10" type="ORF">AB835_00730</name>
</gene>
<dbReference type="PROSITE" id="PS50893">
    <property type="entry name" value="ABC_TRANSPORTER_2"/>
    <property type="match status" value="1"/>
</dbReference>
<dbReference type="PROSITE" id="PS00211">
    <property type="entry name" value="ABC_TRANSPORTER_1"/>
    <property type="match status" value="1"/>
</dbReference>
<feature type="transmembrane region" description="Helical" evidence="7">
    <location>
        <begin position="24"/>
        <end position="49"/>
    </location>
</feature>
<keyword evidence="3" id="KW-0547">Nucleotide-binding</keyword>
<dbReference type="SUPFAM" id="SSF52540">
    <property type="entry name" value="P-loop containing nucleoside triphosphate hydrolases"/>
    <property type="match status" value="1"/>
</dbReference>
<dbReference type="SMART" id="SM00382">
    <property type="entry name" value="AAA"/>
    <property type="match status" value="1"/>
</dbReference>
<dbReference type="GO" id="GO:0015421">
    <property type="term" value="F:ABC-type oligopeptide transporter activity"/>
    <property type="evidence" value="ECO:0007669"/>
    <property type="project" value="TreeGrafter"/>
</dbReference>
<evidence type="ECO:0000256" key="1">
    <source>
        <dbReference type="ARBA" id="ARBA00004651"/>
    </source>
</evidence>
<keyword evidence="4" id="KW-0067">ATP-binding</keyword>
<dbReference type="InterPro" id="IPR036640">
    <property type="entry name" value="ABC1_TM_sf"/>
</dbReference>
<dbReference type="InterPro" id="IPR027417">
    <property type="entry name" value="P-loop_NTPase"/>
</dbReference>
<protein>
    <recommendedName>
        <fullName evidence="12">ABC transporter ATP-binding protein</fullName>
    </recommendedName>
</protein>
<dbReference type="AlphaFoldDB" id="A0A1D2QU41"/>
<dbReference type="NCBIfam" id="TIGR01842">
    <property type="entry name" value="type_I_sec_PrtD"/>
    <property type="match status" value="1"/>
</dbReference>
<dbReference type="InterPro" id="IPR010128">
    <property type="entry name" value="ATPase_T1SS_PrtD-like"/>
</dbReference>
<dbReference type="SUPFAM" id="SSF90123">
    <property type="entry name" value="ABC transporter transmembrane region"/>
    <property type="match status" value="1"/>
</dbReference>
<dbReference type="Proteomes" id="UP000242502">
    <property type="component" value="Unassembled WGS sequence"/>
</dbReference>
<evidence type="ECO:0000259" key="8">
    <source>
        <dbReference type="PROSITE" id="PS50893"/>
    </source>
</evidence>
<dbReference type="Gene3D" id="1.20.1560.10">
    <property type="entry name" value="ABC transporter type 1, transmembrane domain"/>
    <property type="match status" value="1"/>
</dbReference>
<evidence type="ECO:0000256" key="5">
    <source>
        <dbReference type="ARBA" id="ARBA00022989"/>
    </source>
</evidence>
<feature type="domain" description="ABC transmembrane type-1" evidence="9">
    <location>
        <begin position="28"/>
        <end position="299"/>
    </location>
</feature>
<evidence type="ECO:0000256" key="7">
    <source>
        <dbReference type="SAM" id="Phobius"/>
    </source>
</evidence>
<reference evidence="10 11" key="1">
    <citation type="journal article" date="2016" name="Appl. Environ. Microbiol.">
        <title>Lack of Overt Genome Reduction in the Bryostatin-Producing Bryozoan Symbiont "Candidatus Endobugula sertula".</title>
        <authorList>
            <person name="Miller I.J."/>
            <person name="Vanee N."/>
            <person name="Fong S.S."/>
            <person name="Lim-Fong G.E."/>
            <person name="Kwan J.C."/>
        </authorList>
    </citation>
    <scope>NUCLEOTIDE SEQUENCE [LARGE SCALE GENOMIC DNA]</scope>
    <source>
        <strain evidence="10">AB1-4</strain>
    </source>
</reference>
<feature type="transmembrane region" description="Helical" evidence="7">
    <location>
        <begin position="61"/>
        <end position="81"/>
    </location>
</feature>
<dbReference type="STRING" id="62101.AB835_00730"/>
<evidence type="ECO:0000313" key="11">
    <source>
        <dbReference type="Proteomes" id="UP000242502"/>
    </source>
</evidence>
<keyword evidence="6 7" id="KW-0472">Membrane</keyword>
<evidence type="ECO:0000256" key="2">
    <source>
        <dbReference type="ARBA" id="ARBA00022692"/>
    </source>
</evidence>
<dbReference type="InterPro" id="IPR011527">
    <property type="entry name" value="ABC1_TM_dom"/>
</dbReference>
<evidence type="ECO:0000256" key="4">
    <source>
        <dbReference type="ARBA" id="ARBA00022840"/>
    </source>
</evidence>
<evidence type="ECO:0008006" key="12">
    <source>
        <dbReference type="Google" id="ProtNLM"/>
    </source>
</evidence>
<dbReference type="GO" id="GO:0005524">
    <property type="term" value="F:ATP binding"/>
    <property type="evidence" value="ECO:0007669"/>
    <property type="project" value="UniProtKB-KW"/>
</dbReference>
<comment type="subcellular location">
    <subcellularLocation>
        <location evidence="1">Cell membrane</location>
        <topology evidence="1">Multi-pass membrane protein</topology>
    </subcellularLocation>
</comment>
<dbReference type="Pfam" id="PF00664">
    <property type="entry name" value="ABC_membrane"/>
    <property type="match status" value="1"/>
</dbReference>
<dbReference type="PANTHER" id="PTHR43394:SF1">
    <property type="entry name" value="ATP-BINDING CASSETTE SUB-FAMILY B MEMBER 10, MITOCHONDRIAL"/>
    <property type="match status" value="1"/>
</dbReference>
<dbReference type="GO" id="GO:0030253">
    <property type="term" value="P:protein secretion by the type I secretion system"/>
    <property type="evidence" value="ECO:0007669"/>
    <property type="project" value="InterPro"/>
</dbReference>
<dbReference type="InterPro" id="IPR017871">
    <property type="entry name" value="ABC_transporter-like_CS"/>
</dbReference>
<dbReference type="GO" id="GO:0030256">
    <property type="term" value="C:type I protein secretion system complex"/>
    <property type="evidence" value="ECO:0007669"/>
    <property type="project" value="InterPro"/>
</dbReference>
<dbReference type="Pfam" id="PF00005">
    <property type="entry name" value="ABC_tran"/>
    <property type="match status" value="1"/>
</dbReference>
<proteinExistence type="predicted"/>
<feature type="transmembrane region" description="Helical" evidence="7">
    <location>
        <begin position="142"/>
        <end position="173"/>
    </location>
</feature>
<comment type="caution">
    <text evidence="10">The sequence shown here is derived from an EMBL/GenBank/DDBJ whole genome shotgun (WGS) entry which is preliminary data.</text>
</comment>
<keyword evidence="5 7" id="KW-1133">Transmembrane helix</keyword>
<dbReference type="Gene3D" id="3.40.50.300">
    <property type="entry name" value="P-loop containing nucleotide triphosphate hydrolases"/>
    <property type="match status" value="1"/>
</dbReference>
<dbReference type="EMBL" id="MDLC01000002">
    <property type="protein sequence ID" value="ODS25063.1"/>
    <property type="molecule type" value="Genomic_DNA"/>
</dbReference>
<dbReference type="GO" id="GO:0016887">
    <property type="term" value="F:ATP hydrolysis activity"/>
    <property type="evidence" value="ECO:0007669"/>
    <property type="project" value="InterPro"/>
</dbReference>
<evidence type="ECO:0000313" key="10">
    <source>
        <dbReference type="EMBL" id="ODS25063.1"/>
    </source>
</evidence>
<feature type="transmembrane region" description="Helical" evidence="7">
    <location>
        <begin position="255"/>
        <end position="279"/>
    </location>
</feature>
<organism evidence="10 11">
    <name type="scientific">Candidatus Endobugula sertula</name>
    <name type="common">Bugula neritina bacterial symbiont</name>
    <dbReference type="NCBI Taxonomy" id="62101"/>
    <lineage>
        <taxon>Bacteria</taxon>
        <taxon>Pseudomonadati</taxon>
        <taxon>Pseudomonadota</taxon>
        <taxon>Gammaproteobacteria</taxon>
        <taxon>Cellvibrionales</taxon>
        <taxon>Cellvibrionaceae</taxon>
        <taxon>Candidatus Endobugula</taxon>
    </lineage>
</organism>